<organism evidence="2 3">
    <name type="scientific">Pseudoalteromonas rubra</name>
    <dbReference type="NCBI Taxonomy" id="43658"/>
    <lineage>
        <taxon>Bacteria</taxon>
        <taxon>Pseudomonadati</taxon>
        <taxon>Pseudomonadota</taxon>
        <taxon>Gammaproteobacteria</taxon>
        <taxon>Alteromonadales</taxon>
        <taxon>Pseudoalteromonadaceae</taxon>
        <taxon>Pseudoalteromonas</taxon>
    </lineage>
</organism>
<dbReference type="EMBL" id="AHCD03000044">
    <property type="protein sequence ID" value="KAF7781785.1"/>
    <property type="molecule type" value="Genomic_DNA"/>
</dbReference>
<dbReference type="Proteomes" id="UP000016480">
    <property type="component" value="Unassembled WGS sequence"/>
</dbReference>
<sequence>MADFATYGWIKNSTNSTIVITGTHAVHGTWSQQPTPTKIKPGETSQFTQKDPTGAAYGSEGTISMLVVDESATTIGLKFQCGYAQDNYAKSSVDGSGIKVRIKAGSGDDGQSEMLAASWDEGVPGKGHPLYVTWEVLEA</sequence>
<gene>
    <name evidence="2" type="ORF">PRUB_b1115</name>
</gene>
<evidence type="ECO:0000313" key="3">
    <source>
        <dbReference type="Proteomes" id="UP000016480"/>
    </source>
</evidence>
<dbReference type="Gene3D" id="2.60.270.50">
    <property type="match status" value="1"/>
</dbReference>
<feature type="region of interest" description="Disordered" evidence="1">
    <location>
        <begin position="29"/>
        <end position="51"/>
    </location>
</feature>
<dbReference type="AlphaFoldDB" id="A0A8T0C1I0"/>
<name>A0A8T0C1I0_9GAMM</name>
<reference evidence="2 3" key="1">
    <citation type="journal article" date="2012" name="J. Bacteriol.">
        <title>Genome sequence of the cycloprodigiosin-producing bacterial strain Pseudoalteromonas rubra ATCC 29570(T).</title>
        <authorList>
            <person name="Xie B.B."/>
            <person name="Shu Y.L."/>
            <person name="Qin Q.L."/>
            <person name="Rong J.C."/>
            <person name="Zhang X.Y."/>
            <person name="Chen X.L."/>
            <person name="Zhou B.C."/>
            <person name="Zhang Y.Z."/>
        </authorList>
    </citation>
    <scope>NUCLEOTIDE SEQUENCE [LARGE SCALE GENOMIC DNA]</scope>
    <source>
        <strain evidence="2 3">DSM 6842</strain>
    </source>
</reference>
<evidence type="ECO:0000256" key="1">
    <source>
        <dbReference type="SAM" id="MobiDB-lite"/>
    </source>
</evidence>
<accession>A0A8T0C1I0</accession>
<proteinExistence type="predicted"/>
<protein>
    <submittedName>
        <fullName evidence="2">Uncharacterized protein</fullName>
    </submittedName>
</protein>
<evidence type="ECO:0000313" key="2">
    <source>
        <dbReference type="EMBL" id="KAF7781785.1"/>
    </source>
</evidence>
<comment type="caution">
    <text evidence="2">The sequence shown here is derived from an EMBL/GenBank/DDBJ whole genome shotgun (WGS) entry which is preliminary data.</text>
</comment>
<dbReference type="GeneID" id="61360652"/>
<dbReference type="RefSeq" id="WP_010380796.1">
    <property type="nucleotide sequence ID" value="NZ_AHCD03000044.1"/>
</dbReference>